<protein>
    <submittedName>
        <fullName evidence="1">Uncharacterized protein</fullName>
    </submittedName>
</protein>
<dbReference type="AlphaFoldDB" id="A0A955I6V9"/>
<comment type="caution">
    <text evidence="1">The sequence shown here is derived from an EMBL/GenBank/DDBJ whole genome shotgun (WGS) entry which is preliminary data.</text>
</comment>
<gene>
    <name evidence="1" type="ORF">KC640_00875</name>
</gene>
<organism evidence="1 2">
    <name type="scientific">Candidatus Dojkabacteria bacterium</name>
    <dbReference type="NCBI Taxonomy" id="2099670"/>
    <lineage>
        <taxon>Bacteria</taxon>
        <taxon>Candidatus Dojkabacteria</taxon>
    </lineage>
</organism>
<reference evidence="1" key="2">
    <citation type="journal article" date="2021" name="Microbiome">
        <title>Successional dynamics and alternative stable states in a saline activated sludge microbial community over 9 years.</title>
        <authorList>
            <person name="Wang Y."/>
            <person name="Ye J."/>
            <person name="Ju F."/>
            <person name="Liu L."/>
            <person name="Boyd J.A."/>
            <person name="Deng Y."/>
            <person name="Parks D.H."/>
            <person name="Jiang X."/>
            <person name="Yin X."/>
            <person name="Woodcroft B.J."/>
            <person name="Tyson G.W."/>
            <person name="Hugenholtz P."/>
            <person name="Polz M.F."/>
            <person name="Zhang T."/>
        </authorList>
    </citation>
    <scope>NUCLEOTIDE SEQUENCE</scope>
    <source>
        <strain evidence="1">HKST-UBA12</strain>
    </source>
</reference>
<sequence>MPSTPHTIDFDYVREEKVHGLFVWTTGAQVDKETLAEAIPIGEINPDAILSAENMPLMHKALYDYLVWLVRIQSYIKQELGVDATEVEQFRRKVLAIPDSLAFEHIQYVRSFQSYVVFLLGIIPNYEKDKKRALQKLSAYLSEVAVSFGQGSRPGSDGTMDVDFLHVQMVPWFAIDALGFPSDLECYILGFQGRSDVSQLPDYHTPEV</sequence>
<proteinExistence type="predicted"/>
<evidence type="ECO:0000313" key="2">
    <source>
        <dbReference type="Proteomes" id="UP000760819"/>
    </source>
</evidence>
<accession>A0A955I6V9</accession>
<dbReference type="Proteomes" id="UP000760819">
    <property type="component" value="Unassembled WGS sequence"/>
</dbReference>
<name>A0A955I6V9_9BACT</name>
<reference evidence="1" key="1">
    <citation type="submission" date="2020-04" db="EMBL/GenBank/DDBJ databases">
        <authorList>
            <person name="Zhang T."/>
        </authorList>
    </citation>
    <scope>NUCLEOTIDE SEQUENCE</scope>
    <source>
        <strain evidence="1">HKST-UBA12</strain>
    </source>
</reference>
<evidence type="ECO:0000313" key="1">
    <source>
        <dbReference type="EMBL" id="MCA9378957.1"/>
    </source>
</evidence>
<dbReference type="EMBL" id="JAGQLI010000045">
    <property type="protein sequence ID" value="MCA9378957.1"/>
    <property type="molecule type" value="Genomic_DNA"/>
</dbReference>